<proteinExistence type="predicted"/>
<dbReference type="RefSeq" id="WP_230528306.1">
    <property type="nucleotide sequence ID" value="NZ_JAJGAK010000005.1"/>
</dbReference>
<dbReference type="EMBL" id="JAJGAK010000005">
    <property type="protein sequence ID" value="MCC8364504.1"/>
    <property type="molecule type" value="Genomic_DNA"/>
</dbReference>
<protein>
    <submittedName>
        <fullName evidence="1">Uncharacterized protein</fullName>
    </submittedName>
</protein>
<reference evidence="1" key="1">
    <citation type="submission" date="2021-10" db="EMBL/GenBank/DDBJ databases">
        <authorList>
            <person name="Lyu M."/>
            <person name="Wang X."/>
            <person name="Meng X."/>
            <person name="Xu K."/>
        </authorList>
    </citation>
    <scope>NUCLEOTIDE SEQUENCE</scope>
    <source>
        <strain evidence="1">A6</strain>
    </source>
</reference>
<accession>A0ABS8JLM1</accession>
<name>A0ABS8JLM1_9GAMM</name>
<gene>
    <name evidence="1" type="ORF">LK996_15640</name>
</gene>
<dbReference type="Proteomes" id="UP001165293">
    <property type="component" value="Unassembled WGS sequence"/>
</dbReference>
<organism evidence="1 2">
    <name type="scientific">Noviluteimonas lactosilytica</name>
    <dbReference type="NCBI Taxonomy" id="2888523"/>
    <lineage>
        <taxon>Bacteria</taxon>
        <taxon>Pseudomonadati</taxon>
        <taxon>Pseudomonadota</taxon>
        <taxon>Gammaproteobacteria</taxon>
        <taxon>Lysobacterales</taxon>
        <taxon>Lysobacteraceae</taxon>
        <taxon>Noviluteimonas</taxon>
    </lineage>
</organism>
<sequence>MKSSIVVLDHLDGITFDRARPPFANFEAFASTAHGVHWLARLVRECEKQHQANKPELAWSLVSAPPSPILPSAFNWFAVTLVNYMRLVALVQKMNAEGWGSDALVEKRNRDAIKKHCGDYVEGVIPEILHWRHKVAAHFAATDPWKDDNLGTIEQSVMGDVQYIRPHFFVGLARWARKGELSSLRPWAVTSTYNRLVPRYWPELASQE</sequence>
<evidence type="ECO:0000313" key="1">
    <source>
        <dbReference type="EMBL" id="MCC8364504.1"/>
    </source>
</evidence>
<comment type="caution">
    <text evidence="1">The sequence shown here is derived from an EMBL/GenBank/DDBJ whole genome shotgun (WGS) entry which is preliminary data.</text>
</comment>
<keyword evidence="2" id="KW-1185">Reference proteome</keyword>
<evidence type="ECO:0000313" key="2">
    <source>
        <dbReference type="Proteomes" id="UP001165293"/>
    </source>
</evidence>